<protein>
    <submittedName>
        <fullName evidence="11">Transient receptor potential protein-like</fullName>
    </submittedName>
</protein>
<accession>A0ABM1C375</accession>
<dbReference type="GeneID" id="106477347"/>
<feature type="non-terminal residue" evidence="11">
    <location>
        <position position="236"/>
    </location>
</feature>
<reference evidence="11" key="1">
    <citation type="submission" date="2025-08" db="UniProtKB">
        <authorList>
            <consortium name="RefSeq"/>
        </authorList>
    </citation>
    <scope>IDENTIFICATION</scope>
    <source>
        <tissue evidence="11">Muscle</tissue>
    </source>
</reference>
<keyword evidence="3 8" id="KW-0812">Transmembrane</keyword>
<dbReference type="Proteomes" id="UP000694941">
    <property type="component" value="Unplaced"/>
</dbReference>
<evidence type="ECO:0000256" key="1">
    <source>
        <dbReference type="ARBA" id="ARBA00004141"/>
    </source>
</evidence>
<comment type="subcellular location">
    <subcellularLocation>
        <location evidence="1">Membrane</location>
        <topology evidence="1">Multi-pass membrane protein</topology>
    </subcellularLocation>
</comment>
<feature type="domain" description="Ion transport" evidence="9">
    <location>
        <begin position="24"/>
        <end position="185"/>
    </location>
</feature>
<dbReference type="Pfam" id="PF00520">
    <property type="entry name" value="Ion_trans"/>
    <property type="match status" value="1"/>
</dbReference>
<evidence type="ECO:0000313" key="11">
    <source>
        <dbReference type="RefSeq" id="XP_013793381.1"/>
    </source>
</evidence>
<keyword evidence="10" id="KW-1185">Reference proteome</keyword>
<keyword evidence="6 8" id="KW-0472">Membrane</keyword>
<organism evidence="10 11">
    <name type="scientific">Limulus polyphemus</name>
    <name type="common">Atlantic horseshoe crab</name>
    <dbReference type="NCBI Taxonomy" id="6850"/>
    <lineage>
        <taxon>Eukaryota</taxon>
        <taxon>Metazoa</taxon>
        <taxon>Ecdysozoa</taxon>
        <taxon>Arthropoda</taxon>
        <taxon>Chelicerata</taxon>
        <taxon>Merostomata</taxon>
        <taxon>Xiphosura</taxon>
        <taxon>Limulidae</taxon>
        <taxon>Limulus</taxon>
    </lineage>
</organism>
<evidence type="ECO:0000259" key="9">
    <source>
        <dbReference type="Pfam" id="PF00520"/>
    </source>
</evidence>
<dbReference type="InterPro" id="IPR002153">
    <property type="entry name" value="TRPC_channel"/>
</dbReference>
<evidence type="ECO:0000256" key="3">
    <source>
        <dbReference type="ARBA" id="ARBA00022692"/>
    </source>
</evidence>
<keyword evidence="7" id="KW-0407">Ion channel</keyword>
<dbReference type="PRINTS" id="PR01097">
    <property type="entry name" value="TRNSRECEPTRP"/>
</dbReference>
<evidence type="ECO:0000256" key="2">
    <source>
        <dbReference type="ARBA" id="ARBA00022448"/>
    </source>
</evidence>
<dbReference type="InterPro" id="IPR005821">
    <property type="entry name" value="Ion_trans_dom"/>
</dbReference>
<keyword evidence="5" id="KW-0406">Ion transport</keyword>
<keyword evidence="4 8" id="KW-1133">Transmembrane helix</keyword>
<dbReference type="PANTHER" id="PTHR10117">
    <property type="entry name" value="TRANSIENT RECEPTOR POTENTIAL CHANNEL"/>
    <property type="match status" value="1"/>
</dbReference>
<feature type="transmembrane region" description="Helical" evidence="8">
    <location>
        <begin position="63"/>
        <end position="86"/>
    </location>
</feature>
<evidence type="ECO:0000256" key="5">
    <source>
        <dbReference type="ARBA" id="ARBA00023065"/>
    </source>
</evidence>
<feature type="transmembrane region" description="Helical" evidence="8">
    <location>
        <begin position="149"/>
        <end position="171"/>
    </location>
</feature>
<evidence type="ECO:0000256" key="8">
    <source>
        <dbReference type="SAM" id="Phobius"/>
    </source>
</evidence>
<proteinExistence type="predicted"/>
<evidence type="ECO:0000313" key="10">
    <source>
        <dbReference type="Proteomes" id="UP000694941"/>
    </source>
</evidence>
<evidence type="ECO:0000256" key="7">
    <source>
        <dbReference type="ARBA" id="ARBA00023303"/>
    </source>
</evidence>
<evidence type="ECO:0000256" key="6">
    <source>
        <dbReference type="ARBA" id="ARBA00023136"/>
    </source>
</evidence>
<evidence type="ECO:0000256" key="4">
    <source>
        <dbReference type="ARBA" id="ARBA00022989"/>
    </source>
</evidence>
<dbReference type="PANTHER" id="PTHR10117:SF51">
    <property type="entry name" value="TRANSIENT RECEPTOR POTENTIAL PROTEIN"/>
    <property type="match status" value="1"/>
</dbReference>
<sequence length="236" mass="27257">MGMDAYQPRENWHPYDPMLIAEGVFGAANIFSFLKMVHIFSVNHHLGPIQISLGRMVYDIMKFFFIYTLVLFAFGCGMNQMLWYYAEMDKNICYSGPGGTPNPEEDKSCDIWRRFANLFETSQSLFWASFGLVELESFELTGVKSYTRFWSLLMFGCYSVINIVVLLNLLIAMMNHSYEIISERSDIEWKFARSKLWISYFEDGGTVPPPFNIIPTPKAFKHLFGCRSRVGTLSVK</sequence>
<dbReference type="RefSeq" id="XP_013793381.1">
    <property type="nucleotide sequence ID" value="XM_013937927.1"/>
</dbReference>
<feature type="transmembrane region" description="Helical" evidence="8">
    <location>
        <begin position="20"/>
        <end position="42"/>
    </location>
</feature>
<keyword evidence="2" id="KW-0813">Transport</keyword>
<gene>
    <name evidence="11" type="primary">LOC106477347</name>
</gene>
<name>A0ABM1C375_LIMPO</name>